<reference evidence="2 3" key="1">
    <citation type="submission" date="2016-03" db="EMBL/GenBank/DDBJ databases">
        <title>Whole genome sequencing of Grifola frondosa 9006-11.</title>
        <authorList>
            <person name="Min B."/>
            <person name="Park H."/>
            <person name="Kim J.-G."/>
            <person name="Cho H."/>
            <person name="Oh Y.-L."/>
            <person name="Kong W.-S."/>
            <person name="Choi I.-G."/>
        </authorList>
    </citation>
    <scope>NUCLEOTIDE SEQUENCE [LARGE SCALE GENOMIC DNA]</scope>
    <source>
        <strain evidence="2 3">9006-11</strain>
    </source>
</reference>
<feature type="region of interest" description="Disordered" evidence="1">
    <location>
        <begin position="1"/>
        <end position="28"/>
    </location>
</feature>
<comment type="caution">
    <text evidence="2">The sequence shown here is derived from an EMBL/GenBank/DDBJ whole genome shotgun (WGS) entry which is preliminary data.</text>
</comment>
<evidence type="ECO:0000313" key="2">
    <source>
        <dbReference type="EMBL" id="OBZ71500.1"/>
    </source>
</evidence>
<proteinExistence type="predicted"/>
<dbReference type="Proteomes" id="UP000092993">
    <property type="component" value="Unassembled WGS sequence"/>
</dbReference>
<protein>
    <submittedName>
        <fullName evidence="2">Uncharacterized protein</fullName>
    </submittedName>
</protein>
<sequence length="473" mass="51401">MRHPFANVQCSHDSISPNPNLDPVESFWEADTPDTPVCPVALPFPLQPRSITPPSPLPQPPSLGHYVKHSNKLTLLLSGQEEGAAVPLYTDGSIIEGILAVPRPEGVRSLTVKVSPYFVSPSHKSSSRAGRGCHPTKRICRWGFHGHGHHPKHRVHLGLSAPCPIARHSLLSGTPFPNITQIASRPALSPPSFLSLLSMWHSGFFGDISYAIAVSLTRDRDKFSLWQKTSSLKVPFQYRCRTRPASPGPFPLSLTKSAAGPQTLFVFDVVPWRRSALPLEIHLFLPSSQVCSLKEPIPFLVTLFGNENSLAPFAAYRPTPASFHPMSRADSSAATSLTVSLQRPLALGSLMPTCPIRVQLQRTTTISARGATPVDEKDPLYEREELLQTRTLCTQGFELMREARDHMFSAKFIGDGVVYSVSRGPNSVTWSGAVMVPPSNGAMCGGFTVHGLQVTVGTQVAPLRVAGAGRLMI</sequence>
<dbReference type="OMA" id="HPFANVQ"/>
<organism evidence="2 3">
    <name type="scientific">Grifola frondosa</name>
    <name type="common">Maitake</name>
    <name type="synonym">Polyporus frondosus</name>
    <dbReference type="NCBI Taxonomy" id="5627"/>
    <lineage>
        <taxon>Eukaryota</taxon>
        <taxon>Fungi</taxon>
        <taxon>Dikarya</taxon>
        <taxon>Basidiomycota</taxon>
        <taxon>Agaricomycotina</taxon>
        <taxon>Agaricomycetes</taxon>
        <taxon>Polyporales</taxon>
        <taxon>Grifolaceae</taxon>
        <taxon>Grifola</taxon>
    </lineage>
</organism>
<evidence type="ECO:0000256" key="1">
    <source>
        <dbReference type="SAM" id="MobiDB-lite"/>
    </source>
</evidence>
<dbReference type="OrthoDB" id="3252135at2759"/>
<dbReference type="AlphaFoldDB" id="A0A1C7M3I5"/>
<evidence type="ECO:0000313" key="3">
    <source>
        <dbReference type="Proteomes" id="UP000092993"/>
    </source>
</evidence>
<accession>A0A1C7M3I5</accession>
<name>A0A1C7M3I5_GRIFR</name>
<dbReference type="EMBL" id="LUGG01000011">
    <property type="protein sequence ID" value="OBZ71500.1"/>
    <property type="molecule type" value="Genomic_DNA"/>
</dbReference>
<feature type="compositionally biased region" description="Polar residues" evidence="1">
    <location>
        <begin position="8"/>
        <end position="19"/>
    </location>
</feature>
<gene>
    <name evidence="2" type="ORF">A0H81_08641</name>
</gene>
<keyword evidence="3" id="KW-1185">Reference proteome</keyword>